<keyword evidence="12" id="KW-1185">Reference proteome</keyword>
<dbReference type="InterPro" id="IPR003200">
    <property type="entry name" value="Nict_dMeBzImd_PRibTrfase"/>
</dbReference>
<dbReference type="UniPathway" id="UPA00061">
    <property type="reaction ID" value="UER00516"/>
</dbReference>
<dbReference type="GO" id="GO:0008939">
    <property type="term" value="F:nicotinate-nucleotide-dimethylbenzimidazole phosphoribosyltransferase activity"/>
    <property type="evidence" value="ECO:0007669"/>
    <property type="project" value="UniProtKB-UniRule"/>
</dbReference>
<dbReference type="EC" id="2.4.2.21" evidence="3 10"/>
<dbReference type="STRING" id="156889.Mmc1_3279"/>
<dbReference type="KEGG" id="mgm:Mmc1_3279"/>
<dbReference type="NCBIfam" id="TIGR03160">
    <property type="entry name" value="cobT_DBIPRT"/>
    <property type="match status" value="1"/>
</dbReference>
<dbReference type="HOGENOM" id="CLU_002982_0_0_5"/>
<comment type="pathway">
    <text evidence="1 10">Nucleoside biosynthesis; alpha-ribazole biosynthesis; alpha-ribazole from 5,6-dimethylbenzimidazole: step 1/2.</text>
</comment>
<dbReference type="CDD" id="cd02439">
    <property type="entry name" value="DMB-PRT_CobT"/>
    <property type="match status" value="1"/>
</dbReference>
<proteinExistence type="inferred from homology"/>
<sequence>MQSTITLSIGITMQPSSWFQAPPKALDQHTQHIAQQRQLKLTKPPGSLGRLESLAITLAAMQGNPQPTLNKVGIVIFAADHGVAAHGVSAFPQAVTVEMIRNFSRGGAAITVLARQLAAQLTVVDVGALSDVGPLPGVISRRCGAGTADFRSQPAMQPTTLAQAMAAGCEQIEQLHHSGGNLFIGGEMGIGNTTSASALLCAYAHIEPQQAVGPGTGVDAAGLQRKIAALQSALAFHQGVLHDPLATLQCLGGFEIAALTGAYIRAAQLGMPVLVDGFICSAAALAAQRLCPGVEGWFFLAHHSAEPAHAILCRMLGKEPLLNLGMRLGEGSGAAMAVPLLRMACALHNEMATFAQAGVSGGA</sequence>
<dbReference type="InterPro" id="IPR036087">
    <property type="entry name" value="Nict_dMeBzImd_PRibTrfase_sf"/>
</dbReference>
<keyword evidence="6 10" id="KW-0328">Glycosyltransferase</keyword>
<dbReference type="Pfam" id="PF02277">
    <property type="entry name" value="DBI_PRT"/>
    <property type="match status" value="1"/>
</dbReference>
<evidence type="ECO:0000256" key="9">
    <source>
        <dbReference type="ARBA" id="ARBA00047340"/>
    </source>
</evidence>
<dbReference type="SUPFAM" id="SSF52733">
    <property type="entry name" value="Nicotinate mononucleotide:5,6-dimethylbenzimidazole phosphoribosyltransferase (CobT)"/>
    <property type="match status" value="1"/>
</dbReference>
<comment type="function">
    <text evidence="10">Catalyzes the synthesis of alpha-ribazole-5'-phosphate from nicotinate mononucleotide (NAMN) and 5,6-dimethylbenzimidazole (DMB).</text>
</comment>
<dbReference type="InterPro" id="IPR023195">
    <property type="entry name" value="Nict_dMeBzImd_PRibTrfase_N"/>
</dbReference>
<dbReference type="Proteomes" id="UP000002586">
    <property type="component" value="Chromosome"/>
</dbReference>
<accession>A0LCS6</accession>
<evidence type="ECO:0000256" key="4">
    <source>
        <dbReference type="ARBA" id="ARBA00015486"/>
    </source>
</evidence>
<evidence type="ECO:0000256" key="1">
    <source>
        <dbReference type="ARBA" id="ARBA00005049"/>
    </source>
</evidence>
<dbReference type="Gene3D" id="1.10.1610.10">
    <property type="match status" value="1"/>
</dbReference>
<dbReference type="NCBIfam" id="NF000996">
    <property type="entry name" value="PRK00105.1"/>
    <property type="match status" value="1"/>
</dbReference>
<dbReference type="eggNOG" id="COG2038">
    <property type="taxonomic scope" value="Bacteria"/>
</dbReference>
<gene>
    <name evidence="10" type="primary">cobT</name>
    <name evidence="11" type="ordered locus">Mmc1_3279</name>
</gene>
<reference evidence="11 12" key="2">
    <citation type="journal article" date="2012" name="Int. J. Syst. Evol. Microbiol.">
        <title>Magnetococcus marinus gen. nov., sp. nov., a marine, magnetotactic bacterium that represents a novel lineage (Magnetococcaceae fam. nov.; Magnetococcales ord. nov.) at the base of the Alphaproteobacteria.</title>
        <authorList>
            <person name="Bazylinski D.A."/>
            <person name="Williams T.J."/>
            <person name="Lefevre C.T."/>
            <person name="Berg R.J."/>
            <person name="Zhang C.L."/>
            <person name="Bowser S.S."/>
            <person name="Dean A.J."/>
            <person name="Beveridge T.J."/>
        </authorList>
    </citation>
    <scope>NUCLEOTIDE SEQUENCE [LARGE SCALE GENOMIC DNA]</scope>
    <source>
        <strain evidence="12">ATCC BAA-1437 / JCM 17883 / MC-1</strain>
    </source>
</reference>
<dbReference type="HAMAP" id="MF_00230">
    <property type="entry name" value="CobT"/>
    <property type="match status" value="1"/>
</dbReference>
<dbReference type="OrthoDB" id="9781491at2"/>
<comment type="catalytic activity">
    <reaction evidence="9 10">
        <text>5,6-dimethylbenzimidazole + nicotinate beta-D-ribonucleotide = alpha-ribazole 5'-phosphate + nicotinate + H(+)</text>
        <dbReference type="Rhea" id="RHEA:11196"/>
        <dbReference type="ChEBI" id="CHEBI:15378"/>
        <dbReference type="ChEBI" id="CHEBI:15890"/>
        <dbReference type="ChEBI" id="CHEBI:32544"/>
        <dbReference type="ChEBI" id="CHEBI:57502"/>
        <dbReference type="ChEBI" id="CHEBI:57918"/>
        <dbReference type="EC" id="2.4.2.21"/>
    </reaction>
</comment>
<evidence type="ECO:0000256" key="7">
    <source>
        <dbReference type="ARBA" id="ARBA00022679"/>
    </source>
</evidence>
<dbReference type="RefSeq" id="WP_011714831.1">
    <property type="nucleotide sequence ID" value="NC_008576.1"/>
</dbReference>
<dbReference type="Gene3D" id="3.40.50.10210">
    <property type="match status" value="1"/>
</dbReference>
<dbReference type="PANTHER" id="PTHR43463">
    <property type="entry name" value="NICOTINATE-NUCLEOTIDE--DIMETHYLBENZIMIDAZOLE PHOSPHORIBOSYLTRANSFERASE"/>
    <property type="match status" value="1"/>
</dbReference>
<evidence type="ECO:0000256" key="8">
    <source>
        <dbReference type="ARBA" id="ARBA00030686"/>
    </source>
</evidence>
<feature type="active site" description="Proton acceptor" evidence="10">
    <location>
        <position position="330"/>
    </location>
</feature>
<keyword evidence="7 10" id="KW-0808">Transferase</keyword>
<organism evidence="11 12">
    <name type="scientific">Magnetococcus marinus (strain ATCC BAA-1437 / JCM 17883 / MC-1)</name>
    <dbReference type="NCBI Taxonomy" id="156889"/>
    <lineage>
        <taxon>Bacteria</taxon>
        <taxon>Pseudomonadati</taxon>
        <taxon>Pseudomonadota</taxon>
        <taxon>Magnetococcia</taxon>
        <taxon>Magnetococcales</taxon>
        <taxon>Magnetococcaceae</taxon>
        <taxon>Magnetococcus</taxon>
    </lineage>
</organism>
<dbReference type="AlphaFoldDB" id="A0LCS6"/>
<evidence type="ECO:0000313" key="12">
    <source>
        <dbReference type="Proteomes" id="UP000002586"/>
    </source>
</evidence>
<evidence type="ECO:0000256" key="3">
    <source>
        <dbReference type="ARBA" id="ARBA00011991"/>
    </source>
</evidence>
<evidence type="ECO:0000256" key="2">
    <source>
        <dbReference type="ARBA" id="ARBA00007110"/>
    </source>
</evidence>
<dbReference type="PANTHER" id="PTHR43463:SF1">
    <property type="entry name" value="NICOTINATE-NUCLEOTIDE--DIMETHYLBENZIMIDAZOLE PHOSPHORIBOSYLTRANSFERASE"/>
    <property type="match status" value="1"/>
</dbReference>
<name>A0LCS6_MAGMM</name>
<reference evidence="12" key="1">
    <citation type="journal article" date="2009" name="Appl. Environ. Microbiol.">
        <title>Complete genome sequence of the chemolithoautotrophic marine magnetotactic coccus strain MC-1.</title>
        <authorList>
            <person name="Schubbe S."/>
            <person name="Williams T.J."/>
            <person name="Xie G."/>
            <person name="Kiss H.E."/>
            <person name="Brettin T.S."/>
            <person name="Martinez D."/>
            <person name="Ross C.A."/>
            <person name="Schuler D."/>
            <person name="Cox B.L."/>
            <person name="Nealson K.H."/>
            <person name="Bazylinski D.A."/>
        </authorList>
    </citation>
    <scope>NUCLEOTIDE SEQUENCE [LARGE SCALE GENOMIC DNA]</scope>
    <source>
        <strain evidence="12">ATCC BAA-1437 / JCM 17883 / MC-1</strain>
    </source>
</reference>
<evidence type="ECO:0000256" key="5">
    <source>
        <dbReference type="ARBA" id="ARBA00022573"/>
    </source>
</evidence>
<evidence type="ECO:0000313" key="11">
    <source>
        <dbReference type="EMBL" id="ABK45769.1"/>
    </source>
</evidence>
<evidence type="ECO:0000256" key="6">
    <source>
        <dbReference type="ARBA" id="ARBA00022676"/>
    </source>
</evidence>
<comment type="similarity">
    <text evidence="2 10">Belongs to the CobT family.</text>
</comment>
<dbReference type="EMBL" id="CP000471">
    <property type="protein sequence ID" value="ABK45769.1"/>
    <property type="molecule type" value="Genomic_DNA"/>
</dbReference>
<dbReference type="FunFam" id="3.40.50.10210:FF:000001">
    <property type="entry name" value="Nicotinate-nucleotide--dimethylbenzimidazole phosphoribosyltransferase"/>
    <property type="match status" value="1"/>
</dbReference>
<protein>
    <recommendedName>
        <fullName evidence="4 10">Nicotinate-nucleotide--dimethylbenzimidazole phosphoribosyltransferase</fullName>
        <shortName evidence="10">NN:DBI PRT</shortName>
        <ecNumber evidence="3 10">2.4.2.21</ecNumber>
    </recommendedName>
    <alternativeName>
        <fullName evidence="8 10">N(1)-alpha-phosphoribosyltransferase</fullName>
    </alternativeName>
</protein>
<dbReference type="InterPro" id="IPR017846">
    <property type="entry name" value="Nict_dMeBzImd_PRibTrfase_bact"/>
</dbReference>
<keyword evidence="5 10" id="KW-0169">Cobalamin biosynthesis</keyword>
<dbReference type="GO" id="GO:0009236">
    <property type="term" value="P:cobalamin biosynthetic process"/>
    <property type="evidence" value="ECO:0007669"/>
    <property type="project" value="UniProtKB-UniRule"/>
</dbReference>
<evidence type="ECO:0000256" key="10">
    <source>
        <dbReference type="HAMAP-Rule" id="MF_00230"/>
    </source>
</evidence>